<gene>
    <name evidence="1" type="ORF">ACFPFO_13465</name>
</gene>
<dbReference type="Proteomes" id="UP001595925">
    <property type="component" value="Unassembled WGS sequence"/>
</dbReference>
<dbReference type="InterPro" id="IPR046938">
    <property type="entry name" value="DNA_clamp_sf"/>
</dbReference>
<sequence>MTTTDTRPTRTEQYDDEPPVELVCSADTLSTTLEAVGSVVSECRLRLAPDGLGISAIGPATVAAASVELEPAAFDTYRSDGRTLGIDLSRIDDALSVAPRGPIRLWLDPDGRLRLAAEGLEYAIGLLDPDSIREPPDLEAFSMDGAAVHTEGETVGSAIRAAGTLADHLTLGVTDDPALVAAADGDTDEMSLTVPESDLEGLERPPTEPSRSTFSLSYLEAIHRVLPDEAVRLRLGDDEPLELAFDLADGAGRARLVVCPRIRRG</sequence>
<dbReference type="SUPFAM" id="SSF55979">
    <property type="entry name" value="DNA clamp"/>
    <property type="match status" value="1"/>
</dbReference>
<dbReference type="Gene3D" id="3.70.10.10">
    <property type="match status" value="1"/>
</dbReference>
<evidence type="ECO:0000313" key="1">
    <source>
        <dbReference type="EMBL" id="MFC4988753.1"/>
    </source>
</evidence>
<reference evidence="1 2" key="1">
    <citation type="journal article" date="2019" name="Int. J. Syst. Evol. Microbiol.">
        <title>The Global Catalogue of Microorganisms (GCM) 10K type strain sequencing project: providing services to taxonomists for standard genome sequencing and annotation.</title>
        <authorList>
            <consortium name="The Broad Institute Genomics Platform"/>
            <consortium name="The Broad Institute Genome Sequencing Center for Infectious Disease"/>
            <person name="Wu L."/>
            <person name="Ma J."/>
        </authorList>
    </citation>
    <scope>NUCLEOTIDE SEQUENCE [LARGE SCALE GENOMIC DNA]</scope>
    <source>
        <strain evidence="1 2">CGMCC 1.15824</strain>
    </source>
</reference>
<protein>
    <submittedName>
        <fullName evidence="1">DNA polymerase sliding clamp</fullName>
    </submittedName>
</protein>
<evidence type="ECO:0000313" key="2">
    <source>
        <dbReference type="Proteomes" id="UP001595925"/>
    </source>
</evidence>
<accession>A0ABD5QGC8</accession>
<dbReference type="EMBL" id="JBHSJG010000036">
    <property type="protein sequence ID" value="MFC4988753.1"/>
    <property type="molecule type" value="Genomic_DNA"/>
</dbReference>
<dbReference type="CDD" id="cd00577">
    <property type="entry name" value="PCNA"/>
    <property type="match status" value="1"/>
</dbReference>
<comment type="caution">
    <text evidence="1">The sequence shown here is derived from an EMBL/GenBank/DDBJ whole genome shotgun (WGS) entry which is preliminary data.</text>
</comment>
<proteinExistence type="predicted"/>
<keyword evidence="2" id="KW-1185">Reference proteome</keyword>
<dbReference type="RefSeq" id="WP_224827472.1">
    <property type="nucleotide sequence ID" value="NZ_JAIVEF010000001.1"/>
</dbReference>
<name>A0ABD5QGC8_9EURY</name>
<organism evidence="1 2">
    <name type="scientific">Saliphagus infecundisoli</name>
    <dbReference type="NCBI Taxonomy" id="1849069"/>
    <lineage>
        <taxon>Archaea</taxon>
        <taxon>Methanobacteriati</taxon>
        <taxon>Methanobacteriota</taxon>
        <taxon>Stenosarchaea group</taxon>
        <taxon>Halobacteria</taxon>
        <taxon>Halobacteriales</taxon>
        <taxon>Natrialbaceae</taxon>
        <taxon>Saliphagus</taxon>
    </lineage>
</organism>
<dbReference type="AlphaFoldDB" id="A0ABD5QGC8"/>